<dbReference type="InterPro" id="IPR010093">
    <property type="entry name" value="SinI_DNA-bd"/>
</dbReference>
<dbReference type="KEGG" id="dau:Daud_1829"/>
<dbReference type="eggNOG" id="COG2452">
    <property type="taxonomic scope" value="Bacteria"/>
</dbReference>
<sequence length="109" mass="12366">MTDEKPKAGLDPDGIPPEEAAERLAVSPKSIWEWLRQGKLKGVRAGRLWRIRERDLEAFLDPVLHTLEKAPEDDEPLTEEDKKAVAEAEKAIAQGKTKPWEQVKREMGL</sequence>
<protein>
    <submittedName>
        <fullName evidence="3">DNA binding domain, excisionase family</fullName>
    </submittedName>
</protein>
<dbReference type="AlphaFoldDB" id="B1I5M5"/>
<gene>
    <name evidence="3" type="ordered locus">Daud_1829</name>
</gene>
<evidence type="ECO:0000259" key="2">
    <source>
        <dbReference type="Pfam" id="PF12728"/>
    </source>
</evidence>
<accession>B1I5M5</accession>
<feature type="compositionally biased region" description="Basic and acidic residues" evidence="1">
    <location>
        <begin position="98"/>
        <end position="109"/>
    </location>
</feature>
<evidence type="ECO:0000313" key="3">
    <source>
        <dbReference type="EMBL" id="ACA60323.1"/>
    </source>
</evidence>
<dbReference type="Proteomes" id="UP000008544">
    <property type="component" value="Chromosome"/>
</dbReference>
<reference evidence="4" key="1">
    <citation type="submission" date="2007-10" db="EMBL/GenBank/DDBJ databases">
        <title>Complete sequence of chromosome of Desulforudis audaxviator MP104C.</title>
        <authorList>
            <person name="Copeland A."/>
            <person name="Lucas S."/>
            <person name="Lapidus A."/>
            <person name="Barry K."/>
            <person name="Glavina del Rio T."/>
            <person name="Dalin E."/>
            <person name="Tice H."/>
            <person name="Bruce D."/>
            <person name="Pitluck S."/>
            <person name="Lowry S.R."/>
            <person name="Larimer F."/>
            <person name="Land M.L."/>
            <person name="Hauser L."/>
            <person name="Kyrpides N."/>
            <person name="Ivanova N.N."/>
            <person name="Richardson P."/>
        </authorList>
    </citation>
    <scope>NUCLEOTIDE SEQUENCE [LARGE SCALE GENOMIC DNA]</scope>
    <source>
        <strain evidence="4">MP104C</strain>
    </source>
</reference>
<dbReference type="InterPro" id="IPR041657">
    <property type="entry name" value="HTH_17"/>
</dbReference>
<dbReference type="InterPro" id="IPR009061">
    <property type="entry name" value="DNA-bd_dom_put_sf"/>
</dbReference>
<evidence type="ECO:0000256" key="1">
    <source>
        <dbReference type="SAM" id="MobiDB-lite"/>
    </source>
</evidence>
<dbReference type="Pfam" id="PF12728">
    <property type="entry name" value="HTH_17"/>
    <property type="match status" value="1"/>
</dbReference>
<dbReference type="GO" id="GO:0003677">
    <property type="term" value="F:DNA binding"/>
    <property type="evidence" value="ECO:0007669"/>
    <property type="project" value="InterPro"/>
</dbReference>
<keyword evidence="4" id="KW-1185">Reference proteome</keyword>
<reference evidence="3 4" key="2">
    <citation type="journal article" date="2008" name="Science">
        <title>Environmental genomics reveals a single-species ecosystem deep within Earth.</title>
        <authorList>
            <person name="Chivian D."/>
            <person name="Brodie E.L."/>
            <person name="Alm E.J."/>
            <person name="Culley D.E."/>
            <person name="Dehal P.S."/>
            <person name="Desantis T.Z."/>
            <person name="Gihring T.M."/>
            <person name="Lapidus A."/>
            <person name="Lin L.H."/>
            <person name="Lowry S.R."/>
            <person name="Moser D.P."/>
            <person name="Richardson P.M."/>
            <person name="Southam G."/>
            <person name="Wanger G."/>
            <person name="Pratt L.M."/>
            <person name="Andersen G.L."/>
            <person name="Hazen T.C."/>
            <person name="Brockman F.J."/>
            <person name="Arkin A.P."/>
            <person name="Onstott T.C."/>
        </authorList>
    </citation>
    <scope>NUCLEOTIDE SEQUENCE [LARGE SCALE GENOMIC DNA]</scope>
    <source>
        <strain evidence="3 4">MP104C</strain>
    </source>
</reference>
<dbReference type="NCBIfam" id="TIGR01764">
    <property type="entry name" value="excise"/>
    <property type="match status" value="1"/>
</dbReference>
<evidence type="ECO:0000313" key="4">
    <source>
        <dbReference type="Proteomes" id="UP000008544"/>
    </source>
</evidence>
<proteinExistence type="predicted"/>
<dbReference type="OrthoDB" id="26294at2"/>
<feature type="domain" description="Helix-turn-helix" evidence="2">
    <location>
        <begin position="18"/>
        <end position="60"/>
    </location>
</feature>
<dbReference type="EMBL" id="CP000860">
    <property type="protein sequence ID" value="ACA60323.1"/>
    <property type="molecule type" value="Genomic_DNA"/>
</dbReference>
<organism evidence="3 4">
    <name type="scientific">Desulforudis audaxviator (strain MP104C)</name>
    <dbReference type="NCBI Taxonomy" id="477974"/>
    <lineage>
        <taxon>Bacteria</taxon>
        <taxon>Bacillati</taxon>
        <taxon>Bacillota</taxon>
        <taxon>Clostridia</taxon>
        <taxon>Thermoanaerobacterales</taxon>
        <taxon>Candidatus Desulforudaceae</taxon>
        <taxon>Candidatus Desulforudis</taxon>
    </lineage>
</organism>
<feature type="region of interest" description="Disordered" evidence="1">
    <location>
        <begin position="88"/>
        <end position="109"/>
    </location>
</feature>
<dbReference type="HOGENOM" id="CLU_2179560_0_0_9"/>
<dbReference type="RefSeq" id="WP_012302899.1">
    <property type="nucleotide sequence ID" value="NC_010424.1"/>
</dbReference>
<name>B1I5M5_DESAP</name>
<dbReference type="SUPFAM" id="SSF46955">
    <property type="entry name" value="Putative DNA-binding domain"/>
    <property type="match status" value="1"/>
</dbReference>